<accession>X1PRQ8</accession>
<proteinExistence type="predicted"/>
<reference evidence="1" key="1">
    <citation type="journal article" date="2014" name="Front. Microbiol.">
        <title>High frequency of phylogenetically diverse reductive dehalogenase-homologous genes in deep subseafloor sedimentary metagenomes.</title>
        <authorList>
            <person name="Kawai M."/>
            <person name="Futagami T."/>
            <person name="Toyoda A."/>
            <person name="Takaki Y."/>
            <person name="Nishi S."/>
            <person name="Hori S."/>
            <person name="Arai W."/>
            <person name="Tsubouchi T."/>
            <person name="Morono Y."/>
            <person name="Uchiyama I."/>
            <person name="Ito T."/>
            <person name="Fujiyama A."/>
            <person name="Inagaki F."/>
            <person name="Takami H."/>
        </authorList>
    </citation>
    <scope>NUCLEOTIDE SEQUENCE</scope>
    <source>
        <strain evidence="1">Expedition CK06-06</strain>
    </source>
</reference>
<name>X1PRQ8_9ZZZZ</name>
<feature type="non-terminal residue" evidence="1">
    <location>
        <position position="60"/>
    </location>
</feature>
<sequence>MVSHPTREEFDTILERFLGQRLVGRPKQAPFFQSEVQNYKIGSRLQGLGGLVWHYCQCGA</sequence>
<comment type="caution">
    <text evidence="1">The sequence shown here is derived from an EMBL/GenBank/DDBJ whole genome shotgun (WGS) entry which is preliminary data.</text>
</comment>
<dbReference type="AlphaFoldDB" id="X1PRQ8"/>
<protein>
    <submittedName>
        <fullName evidence="1">Uncharacterized protein</fullName>
    </submittedName>
</protein>
<gene>
    <name evidence="1" type="ORF">S06H3_39560</name>
</gene>
<organism evidence="1">
    <name type="scientific">marine sediment metagenome</name>
    <dbReference type="NCBI Taxonomy" id="412755"/>
    <lineage>
        <taxon>unclassified sequences</taxon>
        <taxon>metagenomes</taxon>
        <taxon>ecological metagenomes</taxon>
    </lineage>
</organism>
<evidence type="ECO:0000313" key="1">
    <source>
        <dbReference type="EMBL" id="GAI45191.1"/>
    </source>
</evidence>
<dbReference type="EMBL" id="BARV01024212">
    <property type="protein sequence ID" value="GAI45191.1"/>
    <property type="molecule type" value="Genomic_DNA"/>
</dbReference>